<feature type="compositionally biased region" description="Low complexity" evidence="3">
    <location>
        <begin position="202"/>
        <end position="217"/>
    </location>
</feature>
<feature type="compositionally biased region" description="Gly residues" evidence="3">
    <location>
        <begin position="218"/>
        <end position="231"/>
    </location>
</feature>
<feature type="region of interest" description="Disordered" evidence="3">
    <location>
        <begin position="202"/>
        <end position="231"/>
    </location>
</feature>
<accession>A0A836B582</accession>
<proteinExistence type="predicted"/>
<dbReference type="PROSITE" id="PS50222">
    <property type="entry name" value="EF_HAND_2"/>
    <property type="match status" value="3"/>
</dbReference>
<keyword evidence="2" id="KW-0106">Calcium</keyword>
<protein>
    <recommendedName>
        <fullName evidence="4">EF-hand domain-containing protein</fullName>
    </recommendedName>
</protein>
<evidence type="ECO:0000313" key="6">
    <source>
        <dbReference type="Proteomes" id="UP000613740"/>
    </source>
</evidence>
<dbReference type="InterPro" id="IPR018247">
    <property type="entry name" value="EF_Hand_1_Ca_BS"/>
</dbReference>
<sequence>MGTLNRALKCLFDHAYAGEKLPPYDQEDAWRVASTKVFGIVASASGADPNVGITWRDLYTYLSRNIPGGASAKAVDALFHSLDRSSNGTVTADEFTEVVMKRLGTLREERELESRLAVSVPRIHVVPGSNRLNFLAKTEAFKVQVVTRKWVRDLGAAWAEMDLDSDGKVSAADLRRYFGRVQPGLLAFLPSIFKAIEGRSASGRSSSRSASARPGTSRAGGGGGSGGSAGGSGAGNGSITFQQFLKALYPEASLSDLRTLQAMAADRKSRAVAAAEAVANDKLLAEIQGVFVVFDDDQSGELDEDEFVSAMELTGHTAAEAAGIFHQIDTDGSGAVSWEEFRTWYTSNYARYMEESQRRMLDEEPEAPFGYEEA</sequence>
<evidence type="ECO:0000256" key="2">
    <source>
        <dbReference type="ARBA" id="ARBA00022837"/>
    </source>
</evidence>
<gene>
    <name evidence="5" type="ORF">HYH02_007388</name>
</gene>
<evidence type="ECO:0000313" key="5">
    <source>
        <dbReference type="EMBL" id="KAG2447935.1"/>
    </source>
</evidence>
<dbReference type="GO" id="GO:0005509">
    <property type="term" value="F:calcium ion binding"/>
    <property type="evidence" value="ECO:0007669"/>
    <property type="project" value="InterPro"/>
</dbReference>
<dbReference type="AlphaFoldDB" id="A0A836B582"/>
<dbReference type="Pfam" id="PF13202">
    <property type="entry name" value="EF-hand_5"/>
    <property type="match status" value="1"/>
</dbReference>
<dbReference type="PROSITE" id="PS00018">
    <property type="entry name" value="EF_HAND_1"/>
    <property type="match status" value="3"/>
</dbReference>
<dbReference type="OrthoDB" id="531745at2759"/>
<dbReference type="PANTHER" id="PTHR23050">
    <property type="entry name" value="CALCIUM BINDING PROTEIN"/>
    <property type="match status" value="1"/>
</dbReference>
<reference evidence="5" key="1">
    <citation type="journal article" date="2020" name="bioRxiv">
        <title>Comparative genomics of Chlamydomonas.</title>
        <authorList>
            <person name="Craig R.J."/>
            <person name="Hasan A.R."/>
            <person name="Ness R.W."/>
            <person name="Keightley P.D."/>
        </authorList>
    </citation>
    <scope>NUCLEOTIDE SEQUENCE</scope>
    <source>
        <strain evidence="5">CCAP 11/173</strain>
    </source>
</reference>
<dbReference type="Proteomes" id="UP000613740">
    <property type="component" value="Unassembled WGS sequence"/>
</dbReference>
<dbReference type="SMART" id="SM00054">
    <property type="entry name" value="EFh"/>
    <property type="match status" value="4"/>
</dbReference>
<dbReference type="Pfam" id="PF13499">
    <property type="entry name" value="EF-hand_7"/>
    <property type="match status" value="1"/>
</dbReference>
<evidence type="ECO:0000259" key="4">
    <source>
        <dbReference type="PROSITE" id="PS50222"/>
    </source>
</evidence>
<dbReference type="InterPro" id="IPR011992">
    <property type="entry name" value="EF-hand-dom_pair"/>
</dbReference>
<dbReference type="EMBL" id="JAEHOD010000020">
    <property type="protein sequence ID" value="KAG2447935.1"/>
    <property type="molecule type" value="Genomic_DNA"/>
</dbReference>
<dbReference type="Gene3D" id="1.10.238.10">
    <property type="entry name" value="EF-hand"/>
    <property type="match status" value="2"/>
</dbReference>
<comment type="caution">
    <text evidence="5">The sequence shown here is derived from an EMBL/GenBank/DDBJ whole genome shotgun (WGS) entry which is preliminary data.</text>
</comment>
<dbReference type="CDD" id="cd00051">
    <property type="entry name" value="EFh"/>
    <property type="match status" value="1"/>
</dbReference>
<feature type="domain" description="EF-hand" evidence="4">
    <location>
        <begin position="316"/>
        <end position="351"/>
    </location>
</feature>
<organism evidence="5 6">
    <name type="scientific">Chlamydomonas schloesseri</name>
    <dbReference type="NCBI Taxonomy" id="2026947"/>
    <lineage>
        <taxon>Eukaryota</taxon>
        <taxon>Viridiplantae</taxon>
        <taxon>Chlorophyta</taxon>
        <taxon>core chlorophytes</taxon>
        <taxon>Chlorophyceae</taxon>
        <taxon>CS clade</taxon>
        <taxon>Chlamydomonadales</taxon>
        <taxon>Chlamydomonadaceae</taxon>
        <taxon>Chlamydomonas</taxon>
    </lineage>
</organism>
<feature type="domain" description="EF-hand" evidence="4">
    <location>
        <begin position="149"/>
        <end position="184"/>
    </location>
</feature>
<name>A0A836B582_9CHLO</name>
<dbReference type="InterPro" id="IPR050145">
    <property type="entry name" value="Centrin_CML-like"/>
</dbReference>
<keyword evidence="1" id="KW-0677">Repeat</keyword>
<feature type="domain" description="EF-hand" evidence="4">
    <location>
        <begin position="70"/>
        <end position="105"/>
    </location>
</feature>
<evidence type="ECO:0000256" key="3">
    <source>
        <dbReference type="SAM" id="MobiDB-lite"/>
    </source>
</evidence>
<dbReference type="InterPro" id="IPR002048">
    <property type="entry name" value="EF_hand_dom"/>
</dbReference>
<dbReference type="SUPFAM" id="SSF47473">
    <property type="entry name" value="EF-hand"/>
    <property type="match status" value="2"/>
</dbReference>
<keyword evidence="6" id="KW-1185">Reference proteome</keyword>
<evidence type="ECO:0000256" key="1">
    <source>
        <dbReference type="ARBA" id="ARBA00022737"/>
    </source>
</evidence>